<keyword evidence="2" id="KW-1185">Reference proteome</keyword>
<dbReference type="Proteomes" id="UP000887563">
    <property type="component" value="Unplaced"/>
</dbReference>
<organism evidence="2 3">
    <name type="scientific">Meloidogyne incognita</name>
    <name type="common">Southern root-knot nematode worm</name>
    <name type="synonym">Oxyuris incognita</name>
    <dbReference type="NCBI Taxonomy" id="6306"/>
    <lineage>
        <taxon>Eukaryota</taxon>
        <taxon>Metazoa</taxon>
        <taxon>Ecdysozoa</taxon>
        <taxon>Nematoda</taxon>
        <taxon>Chromadorea</taxon>
        <taxon>Rhabditida</taxon>
        <taxon>Tylenchina</taxon>
        <taxon>Tylenchomorpha</taxon>
        <taxon>Tylenchoidea</taxon>
        <taxon>Meloidogynidae</taxon>
        <taxon>Meloidogyninae</taxon>
        <taxon>Meloidogyne</taxon>
        <taxon>Meloidogyne incognita group</taxon>
    </lineage>
</organism>
<evidence type="ECO:0000313" key="2">
    <source>
        <dbReference type="Proteomes" id="UP000887563"/>
    </source>
</evidence>
<proteinExistence type="predicted"/>
<evidence type="ECO:0000313" key="3">
    <source>
        <dbReference type="WBParaSite" id="Minc3s01991g27628"/>
    </source>
</evidence>
<feature type="compositionally biased region" description="Polar residues" evidence="1">
    <location>
        <begin position="11"/>
        <end position="21"/>
    </location>
</feature>
<feature type="region of interest" description="Disordered" evidence="1">
    <location>
        <begin position="1"/>
        <end position="67"/>
    </location>
</feature>
<reference evidence="3" key="1">
    <citation type="submission" date="2022-11" db="UniProtKB">
        <authorList>
            <consortium name="WormBaseParasite"/>
        </authorList>
    </citation>
    <scope>IDENTIFICATION</scope>
</reference>
<dbReference type="WBParaSite" id="Minc3s01991g27628">
    <property type="protein sequence ID" value="Minc3s01991g27628"/>
    <property type="gene ID" value="Minc3s01991g27628"/>
</dbReference>
<dbReference type="AlphaFoldDB" id="A0A914MJ46"/>
<sequence length="132" mass="14464">MLAGTIRGLAQTVSRTATSGIKSEEMKGTTYSLKQKLEKEDDSTSSPELAPVSSFPTRSSIRSAGGRGVNEMHVDFASVIESDKQIKKLKNHSEEVKEQKILDKTGMGEDSFENLLRSKGFNPVQFSNPTQL</sequence>
<protein>
    <submittedName>
        <fullName evidence="3">Uncharacterized protein</fullName>
    </submittedName>
</protein>
<name>A0A914MJ46_MELIC</name>
<accession>A0A914MJ46</accession>
<evidence type="ECO:0000256" key="1">
    <source>
        <dbReference type="SAM" id="MobiDB-lite"/>
    </source>
</evidence>